<keyword evidence="3" id="KW-1185">Reference proteome</keyword>
<feature type="non-terminal residue" evidence="2">
    <location>
        <position position="1"/>
    </location>
</feature>
<dbReference type="NCBIfam" id="NF033539">
    <property type="entry name" value="transpos_IS1380"/>
    <property type="match status" value="1"/>
</dbReference>
<dbReference type="InterPro" id="IPR025668">
    <property type="entry name" value="Tnp_DDE_dom"/>
</dbReference>
<evidence type="ECO:0000313" key="2">
    <source>
        <dbReference type="EMBL" id="SNS86910.1"/>
    </source>
</evidence>
<evidence type="ECO:0000313" key="3">
    <source>
        <dbReference type="Proteomes" id="UP000198420"/>
    </source>
</evidence>
<reference evidence="3" key="1">
    <citation type="submission" date="2017-06" db="EMBL/GenBank/DDBJ databases">
        <authorList>
            <person name="Varghese N."/>
            <person name="Submissions S."/>
        </authorList>
    </citation>
    <scope>NUCLEOTIDE SEQUENCE [LARGE SCALE GENOMIC DNA]</scope>
    <source>
        <strain evidence="3">DSM 44485</strain>
    </source>
</reference>
<dbReference type="OrthoDB" id="3254802at2"/>
<sequence length="294" mass="33023">PTWKRTFGFHPMTAFIDHGPGGTGEAAALVLRPGNAGSNTAADHITAGRLALNQIPSRLRKQVIIRTDSGGGTHEFLDWVTARRLKYSIGFNLTEDICAAILALPEHVWQCAYDADRQPRRGAWVAELTGMLDLSSWPKGMRVIVRRERPHPGAQLRFTDVDGHRFTCFVTGTRHGQLADLELRHRRRARCEDRIRCAKDTGLRNLPLHSFAANQIWLELVALAADLTAWTQMLAFADHPARLWEPKRLRLRIFSAAARLARGGRRLRLRLARHWPWSGLIASAIGRLQTLPAP</sequence>
<evidence type="ECO:0000259" key="1">
    <source>
        <dbReference type="Pfam" id="PF13701"/>
    </source>
</evidence>
<proteinExistence type="predicted"/>
<organism evidence="2 3">
    <name type="scientific">Actinomadura mexicana</name>
    <dbReference type="NCBI Taxonomy" id="134959"/>
    <lineage>
        <taxon>Bacteria</taxon>
        <taxon>Bacillati</taxon>
        <taxon>Actinomycetota</taxon>
        <taxon>Actinomycetes</taxon>
        <taxon>Streptosporangiales</taxon>
        <taxon>Thermomonosporaceae</taxon>
        <taxon>Actinomadura</taxon>
    </lineage>
</organism>
<dbReference type="EMBL" id="FZNP01000051">
    <property type="protein sequence ID" value="SNS86910.1"/>
    <property type="molecule type" value="Genomic_DNA"/>
</dbReference>
<dbReference type="AlphaFoldDB" id="A0A239HZV9"/>
<accession>A0A239HZV9</accession>
<name>A0A239HZV9_9ACTN</name>
<gene>
    <name evidence="2" type="ORF">SAMN06265355_1511</name>
</gene>
<dbReference type="RefSeq" id="WP_143227501.1">
    <property type="nucleotide sequence ID" value="NZ_FZNP01000051.1"/>
</dbReference>
<protein>
    <submittedName>
        <fullName evidence="2">Transposase DDE domain group 1</fullName>
    </submittedName>
</protein>
<dbReference type="Proteomes" id="UP000198420">
    <property type="component" value="Unassembled WGS sequence"/>
</dbReference>
<dbReference type="Pfam" id="PF13701">
    <property type="entry name" value="DDE_Tnp_1_4"/>
    <property type="match status" value="1"/>
</dbReference>
<dbReference type="InterPro" id="IPR047960">
    <property type="entry name" value="Transpos_IS1380"/>
</dbReference>
<feature type="domain" description="Transposase DDE" evidence="1">
    <location>
        <begin position="3"/>
        <end position="292"/>
    </location>
</feature>